<dbReference type="EMBL" id="LNGF01000021">
    <property type="protein sequence ID" value="KYC47562.1"/>
    <property type="molecule type" value="Genomic_DNA"/>
</dbReference>
<evidence type="ECO:0000256" key="9">
    <source>
        <dbReference type="HAMAP-Rule" id="MF_00326"/>
    </source>
</evidence>
<dbReference type="PANTHER" id="PTHR23105">
    <property type="entry name" value="RIBOSOMAL PROTEIN L7AE FAMILY MEMBER"/>
    <property type="match status" value="1"/>
</dbReference>
<dbReference type="Proteomes" id="UP000092403">
    <property type="component" value="Unassembled WGS sequence"/>
</dbReference>
<evidence type="ECO:0000256" key="6">
    <source>
        <dbReference type="ARBA" id="ARBA00022884"/>
    </source>
</evidence>
<dbReference type="PATRIC" id="fig|1706437.3.peg.1073"/>
<dbReference type="Gene3D" id="3.30.1330.30">
    <property type="match status" value="1"/>
</dbReference>
<sequence>MAVYVKFKVPEELANKSYESLEMVRDTGKLKKGANETTKAVERGIAKLVYLAEDITPEEIIAHIPLLCDEKEIPYIYVPRKDELGAAIGIDVSTAAVAVIKEGKAKDLIDDIIVKVKELRK</sequence>
<comment type="subcellular location">
    <subcellularLocation>
        <location evidence="1 9">Cytoplasm</location>
    </subcellularLocation>
</comment>
<dbReference type="EMBL" id="LNGE01000032">
    <property type="protein sequence ID" value="KYC45063.1"/>
    <property type="molecule type" value="Genomic_DNA"/>
</dbReference>
<reference evidence="14 15" key="1">
    <citation type="journal article" date="2016" name="ISME J.">
        <title>Chasing the elusive Euryarchaeota class WSA2: genomes reveal a uniquely fastidious methyl-reducing methanogen.</title>
        <authorList>
            <person name="Nobu M.K."/>
            <person name="Narihiro T."/>
            <person name="Kuroda K."/>
            <person name="Mei R."/>
            <person name="Liu W.T."/>
        </authorList>
    </citation>
    <scope>NUCLEOTIDE SEQUENCE [LARGE SCALE GENOMIC DNA]</scope>
    <source>
        <strain evidence="11">B03fssc0709_Meth_Bin005</strain>
        <strain evidence="12">B15fssc0709_Meth_Bin003</strain>
        <strain evidence="13">BMIXfssc0709_Meth_Bin006</strain>
    </source>
</reference>
<accession>A0A150IRM3</accession>
<evidence type="ECO:0000313" key="13">
    <source>
        <dbReference type="EMBL" id="KYC50170.1"/>
    </source>
</evidence>
<comment type="similarity">
    <text evidence="2 9">Belongs to the eukaryotic ribosomal protein eL8 family.</text>
</comment>
<keyword evidence="6 9" id="KW-0694">RNA-binding</keyword>
<keyword evidence="4 9" id="KW-0819">tRNA processing</keyword>
<gene>
    <name evidence="9 11" type="primary">rpl7ae</name>
    <name evidence="11" type="ORF">APG10_01207</name>
    <name evidence="12" type="ORF">APG11_01062</name>
    <name evidence="13" type="ORF">APG12_00989</name>
</gene>
<dbReference type="InterPro" id="IPR004038">
    <property type="entry name" value="Ribosomal_eL8/eL30/eS12/Gad45"/>
</dbReference>
<evidence type="ECO:0000313" key="11">
    <source>
        <dbReference type="EMBL" id="KYC45063.1"/>
    </source>
</evidence>
<organism evidence="11 15">
    <name type="scientific">Candidatus Methanofastidiosum methylothiophilum</name>
    <dbReference type="NCBI Taxonomy" id="1705564"/>
    <lineage>
        <taxon>Archaea</taxon>
        <taxon>Methanobacteriati</taxon>
        <taxon>Methanobacteriota</taxon>
        <taxon>Stenosarchaea group</taxon>
        <taxon>Candidatus Methanofastidiosia</taxon>
        <taxon>Candidatus Methanofastidiosales</taxon>
        <taxon>Candidatus Methanofastidiosaceae</taxon>
        <taxon>Candidatus Methanofastidiosum</taxon>
    </lineage>
</organism>
<accession>A0A150IYV2</accession>
<evidence type="ECO:0000256" key="1">
    <source>
        <dbReference type="ARBA" id="ARBA00004496"/>
    </source>
</evidence>
<evidence type="ECO:0000256" key="7">
    <source>
        <dbReference type="ARBA" id="ARBA00022980"/>
    </source>
</evidence>
<evidence type="ECO:0000256" key="5">
    <source>
        <dbReference type="ARBA" id="ARBA00022730"/>
    </source>
</evidence>
<evidence type="ECO:0000313" key="15">
    <source>
        <dbReference type="Proteomes" id="UP000092401"/>
    </source>
</evidence>
<evidence type="ECO:0000256" key="3">
    <source>
        <dbReference type="ARBA" id="ARBA00022490"/>
    </source>
</evidence>
<dbReference type="NCBIfam" id="TIGR03677">
    <property type="entry name" value="eL8_ribo"/>
    <property type="match status" value="1"/>
</dbReference>
<dbReference type="GO" id="GO:0005840">
    <property type="term" value="C:ribosome"/>
    <property type="evidence" value="ECO:0007669"/>
    <property type="project" value="UniProtKB-KW"/>
</dbReference>
<protein>
    <recommendedName>
        <fullName evidence="9">Large ribosomal subunit protein eL8</fullName>
    </recommendedName>
</protein>
<dbReference type="GO" id="GO:0005737">
    <property type="term" value="C:cytoplasm"/>
    <property type="evidence" value="ECO:0007669"/>
    <property type="project" value="UniProtKB-SubCell"/>
</dbReference>
<evidence type="ECO:0000259" key="10">
    <source>
        <dbReference type="Pfam" id="PF01248"/>
    </source>
</evidence>
<dbReference type="PATRIC" id="fig|1706436.3.peg.1222"/>
<dbReference type="InterPro" id="IPR018492">
    <property type="entry name" value="Ribosomal_eL8/Nhp2"/>
</dbReference>
<dbReference type="GO" id="GO:0001682">
    <property type="term" value="P:tRNA 5'-leader removal"/>
    <property type="evidence" value="ECO:0007669"/>
    <property type="project" value="UniProtKB-UniRule"/>
</dbReference>
<dbReference type="EMBL" id="LNJC01000018">
    <property type="protein sequence ID" value="KYC50170.1"/>
    <property type="molecule type" value="Genomic_DNA"/>
</dbReference>
<dbReference type="GO" id="GO:0006412">
    <property type="term" value="P:translation"/>
    <property type="evidence" value="ECO:0007669"/>
    <property type="project" value="UniProtKB-UniRule"/>
</dbReference>
<dbReference type="InterPro" id="IPR050257">
    <property type="entry name" value="eL8/uL1-like"/>
</dbReference>
<dbReference type="AlphaFoldDB" id="A0A150IJ74"/>
<accession>A0A150IJ74</accession>
<keyword evidence="3 9" id="KW-0963">Cytoplasm</keyword>
<dbReference type="PRINTS" id="PR00881">
    <property type="entry name" value="L7ARS6FAMILY"/>
</dbReference>
<dbReference type="Pfam" id="PF01248">
    <property type="entry name" value="Ribosomal_L7Ae"/>
    <property type="match status" value="1"/>
</dbReference>
<comment type="caution">
    <text evidence="11">The sequence shown here is derived from an EMBL/GenBank/DDBJ whole genome shotgun (WGS) entry which is preliminary data.</text>
</comment>
<dbReference type="FunFam" id="3.30.1330.30:FF:000020">
    <property type="entry name" value="50S ribosomal protein L7Ae"/>
    <property type="match status" value="1"/>
</dbReference>
<keyword evidence="5 9" id="KW-0699">rRNA-binding</keyword>
<dbReference type="SUPFAM" id="SSF55315">
    <property type="entry name" value="L30e-like"/>
    <property type="match status" value="1"/>
</dbReference>
<comment type="function">
    <text evidence="9">Multifunctional RNA-binding protein that recognizes the K-turn motif in ribosomal RNA, the RNA component of RNase P, box H/ACA, box C/D and box C'/D' sRNAs.</text>
</comment>
<name>A0A150IJ74_9EURY</name>
<dbReference type="PRINTS" id="PR00884">
    <property type="entry name" value="RIBOSOMALHS6"/>
</dbReference>
<keyword evidence="7 9" id="KW-0689">Ribosomal protein</keyword>
<evidence type="ECO:0000313" key="14">
    <source>
        <dbReference type="Proteomes" id="UP000091929"/>
    </source>
</evidence>
<dbReference type="Proteomes" id="UP000092401">
    <property type="component" value="Unassembled WGS sequence"/>
</dbReference>
<dbReference type="InterPro" id="IPR029064">
    <property type="entry name" value="Ribosomal_eL30-like_sf"/>
</dbReference>
<feature type="domain" description="Ribosomal protein eL8/eL30/eS12/Gadd45" evidence="10">
    <location>
        <begin position="16"/>
        <end position="108"/>
    </location>
</feature>
<evidence type="ECO:0000313" key="12">
    <source>
        <dbReference type="EMBL" id="KYC47562.1"/>
    </source>
</evidence>
<dbReference type="GO" id="GO:0004526">
    <property type="term" value="F:ribonuclease P activity"/>
    <property type="evidence" value="ECO:0007669"/>
    <property type="project" value="UniProtKB-UniRule"/>
</dbReference>
<evidence type="ECO:0000256" key="4">
    <source>
        <dbReference type="ARBA" id="ARBA00022694"/>
    </source>
</evidence>
<dbReference type="HAMAP" id="MF_00326">
    <property type="entry name" value="Ribosomal_eL8"/>
    <property type="match status" value="1"/>
</dbReference>
<dbReference type="Proteomes" id="UP000091929">
    <property type="component" value="Unassembled WGS sequence"/>
</dbReference>
<dbReference type="GO" id="GO:1990904">
    <property type="term" value="C:ribonucleoprotein complex"/>
    <property type="evidence" value="ECO:0007669"/>
    <property type="project" value="UniProtKB-KW"/>
</dbReference>
<keyword evidence="8 9" id="KW-0687">Ribonucleoprotein</keyword>
<dbReference type="PATRIC" id="fig|1706438.3.peg.1000"/>
<dbReference type="GO" id="GO:0003735">
    <property type="term" value="F:structural constituent of ribosome"/>
    <property type="evidence" value="ECO:0007669"/>
    <property type="project" value="InterPro"/>
</dbReference>
<evidence type="ECO:0000256" key="8">
    <source>
        <dbReference type="ARBA" id="ARBA00023274"/>
    </source>
</evidence>
<dbReference type="GO" id="GO:0019843">
    <property type="term" value="F:rRNA binding"/>
    <property type="evidence" value="ECO:0007669"/>
    <property type="project" value="UniProtKB-KW"/>
</dbReference>
<proteinExistence type="inferred from homology"/>
<comment type="subunit">
    <text evidence="9">Part of the 50S ribosomal subunit. Probably part of the RNase P complex.</text>
</comment>
<dbReference type="InterPro" id="IPR022481">
    <property type="entry name" value="Ribosomal_eL8_arc"/>
</dbReference>
<evidence type="ECO:0000256" key="2">
    <source>
        <dbReference type="ARBA" id="ARBA00007337"/>
    </source>
</evidence>